<reference evidence="1" key="1">
    <citation type="journal article" date="2020" name="Nature">
        <title>Giant virus diversity and host interactions through global metagenomics.</title>
        <authorList>
            <person name="Schulz F."/>
            <person name="Roux S."/>
            <person name="Paez-Espino D."/>
            <person name="Jungbluth S."/>
            <person name="Walsh D.A."/>
            <person name="Denef V.J."/>
            <person name="McMahon K.D."/>
            <person name="Konstantinidis K.T."/>
            <person name="Eloe-Fadrosh E.A."/>
            <person name="Kyrpides N.C."/>
            <person name="Woyke T."/>
        </authorList>
    </citation>
    <scope>NUCLEOTIDE SEQUENCE</scope>
    <source>
        <strain evidence="1">GVMAG-M-3300022752-66</strain>
    </source>
</reference>
<proteinExistence type="predicted"/>
<sequence length="337" mass="38944">MSNKQQHMLKKEEINFFDMSIQFISPKKSILDDENKKRPEWLCQGVPCAILYQNETNTTIKPFNKSSNYTINNETIKNDFNILARDEQYVYADGYPNGKINIIEFTISPISVKNLVKHYDNYPLLKILLEKADQDAYHSKGMNDCITVKKYLSKKNIDNDSTSKLERIGDPILNRSTRHTIPIPNTYTREEFEKNPSYPAPLGIRDSDFAFPSEQNAILRELIRQIFCCVNAPELSCELKVEYGIDNIIPNSHCCEWCGELVDISKLNQDYCSKEHSINFCHRDPAIGTKNGNVYIGHCSCNREQGGYSETQRIEQIVRIAKYNPLYREMIMNALKL</sequence>
<protein>
    <submittedName>
        <fullName evidence="1">Uncharacterized protein</fullName>
    </submittedName>
</protein>
<accession>A0A6C0CXN9</accession>
<evidence type="ECO:0000313" key="1">
    <source>
        <dbReference type="EMBL" id="QHT08275.1"/>
    </source>
</evidence>
<organism evidence="1">
    <name type="scientific">viral metagenome</name>
    <dbReference type="NCBI Taxonomy" id="1070528"/>
    <lineage>
        <taxon>unclassified sequences</taxon>
        <taxon>metagenomes</taxon>
        <taxon>organismal metagenomes</taxon>
    </lineage>
</organism>
<dbReference type="EMBL" id="MN739493">
    <property type="protein sequence ID" value="QHT08275.1"/>
    <property type="molecule type" value="Genomic_DNA"/>
</dbReference>
<dbReference type="AlphaFoldDB" id="A0A6C0CXN9"/>
<name>A0A6C0CXN9_9ZZZZ</name>